<evidence type="ECO:0000256" key="3">
    <source>
        <dbReference type="PROSITE-ProRule" id="PRU01248"/>
    </source>
</evidence>
<proteinExistence type="predicted"/>
<evidence type="ECO:0000256" key="2">
    <source>
        <dbReference type="ARBA" id="ARBA00023125"/>
    </source>
</evidence>
<evidence type="ECO:0000259" key="4">
    <source>
        <dbReference type="PROSITE" id="PS51900"/>
    </source>
</evidence>
<name>A0ABN1KGK8_9BURK</name>
<gene>
    <name evidence="5" type="ORF">GCM10009107_53130</name>
</gene>
<protein>
    <recommendedName>
        <fullName evidence="4">Core-binding (CB) domain-containing protein</fullName>
    </recommendedName>
</protein>
<comment type="caution">
    <text evidence="5">The sequence shown here is derived from an EMBL/GenBank/DDBJ whole genome shotgun (WGS) entry which is preliminary data.</text>
</comment>
<evidence type="ECO:0000256" key="1">
    <source>
        <dbReference type="ARBA" id="ARBA00022908"/>
    </source>
</evidence>
<dbReference type="Gene3D" id="1.10.150.130">
    <property type="match status" value="1"/>
</dbReference>
<evidence type="ECO:0000313" key="6">
    <source>
        <dbReference type="Proteomes" id="UP001500279"/>
    </source>
</evidence>
<dbReference type="Proteomes" id="UP001500279">
    <property type="component" value="Unassembled WGS sequence"/>
</dbReference>
<evidence type="ECO:0000313" key="5">
    <source>
        <dbReference type="EMBL" id="GAA0765728.1"/>
    </source>
</evidence>
<keyword evidence="1" id="KW-0229">DNA integration</keyword>
<dbReference type="InterPro" id="IPR004107">
    <property type="entry name" value="Integrase_SAM-like_N"/>
</dbReference>
<keyword evidence="2 3" id="KW-0238">DNA-binding</keyword>
<organism evidence="5 6">
    <name type="scientific">Ideonella azotifigens</name>
    <dbReference type="NCBI Taxonomy" id="513160"/>
    <lineage>
        <taxon>Bacteria</taxon>
        <taxon>Pseudomonadati</taxon>
        <taxon>Pseudomonadota</taxon>
        <taxon>Betaproteobacteria</taxon>
        <taxon>Burkholderiales</taxon>
        <taxon>Sphaerotilaceae</taxon>
        <taxon>Ideonella</taxon>
    </lineage>
</organism>
<dbReference type="EMBL" id="BAAAEW010000042">
    <property type="protein sequence ID" value="GAA0765728.1"/>
    <property type="molecule type" value="Genomic_DNA"/>
</dbReference>
<accession>A0ABN1KGK8</accession>
<dbReference type="InterPro" id="IPR010998">
    <property type="entry name" value="Integrase_recombinase_N"/>
</dbReference>
<keyword evidence="6" id="KW-1185">Reference proteome</keyword>
<sequence>MTELAQELRRYDHMELVRGLAPKTREGALRLVEALLRKHFGDDTIQFDVITPERVRRFFAAQAKNYKAPTSLGAVVSALRGYFRWRATLGDRIHALVGALAYPANWQLAAGIVAPSRRNWQRSNNSRPPSARAARRCCVLTPWCAACSIWACAAARSHAWVWTISTGKPARSPCAGPRAGVKT</sequence>
<dbReference type="Pfam" id="PF02899">
    <property type="entry name" value="Phage_int_SAM_1"/>
    <property type="match status" value="1"/>
</dbReference>
<feature type="domain" description="Core-binding (CB)" evidence="4">
    <location>
        <begin position="1"/>
        <end position="87"/>
    </location>
</feature>
<dbReference type="PROSITE" id="PS51900">
    <property type="entry name" value="CB"/>
    <property type="match status" value="1"/>
</dbReference>
<reference evidence="5 6" key="1">
    <citation type="journal article" date="2019" name="Int. J. Syst. Evol. Microbiol.">
        <title>The Global Catalogue of Microorganisms (GCM) 10K type strain sequencing project: providing services to taxonomists for standard genome sequencing and annotation.</title>
        <authorList>
            <consortium name="The Broad Institute Genomics Platform"/>
            <consortium name="The Broad Institute Genome Sequencing Center for Infectious Disease"/>
            <person name="Wu L."/>
            <person name="Ma J."/>
        </authorList>
    </citation>
    <scope>NUCLEOTIDE SEQUENCE [LARGE SCALE GENOMIC DNA]</scope>
    <source>
        <strain evidence="5 6">JCM 15503</strain>
    </source>
</reference>
<dbReference type="InterPro" id="IPR044068">
    <property type="entry name" value="CB"/>
</dbReference>